<evidence type="ECO:0000256" key="5">
    <source>
        <dbReference type="ARBA" id="ARBA00034321"/>
    </source>
</evidence>
<dbReference type="AlphaFoldDB" id="A0A0K8RBL3"/>
<feature type="chain" id="PRO_5005516709" evidence="6">
    <location>
        <begin position="20"/>
        <end position="131"/>
    </location>
</feature>
<evidence type="ECO:0000256" key="6">
    <source>
        <dbReference type="SAM" id="SignalP"/>
    </source>
</evidence>
<reference evidence="7" key="1">
    <citation type="submission" date="2012-12" db="EMBL/GenBank/DDBJ databases">
        <title>Identification and characterization of a phenylalanine ammonia-lyase gene family in Isatis indigotica Fort.</title>
        <authorList>
            <person name="Liu Q."/>
            <person name="Chen J."/>
            <person name="Zhou X."/>
            <person name="Di P."/>
            <person name="Xiao Y."/>
            <person name="Xuan H."/>
            <person name="Zhang L."/>
            <person name="Chen W."/>
        </authorList>
    </citation>
    <scope>NUCLEOTIDE SEQUENCE</scope>
    <source>
        <tissue evidence="7">Salivary gland</tissue>
    </source>
</reference>
<comment type="subcellular location">
    <subcellularLocation>
        <location evidence="1">Secreted</location>
    </subcellularLocation>
</comment>
<dbReference type="GO" id="GO:0005576">
    <property type="term" value="C:extracellular region"/>
    <property type="evidence" value="ECO:0007669"/>
    <property type="project" value="UniProtKB-SubCell"/>
</dbReference>
<protein>
    <submittedName>
        <fullName evidence="7">Putative ixostatin</fullName>
    </submittedName>
</protein>
<dbReference type="Pfam" id="PF12115">
    <property type="entry name" value="Salp15"/>
    <property type="match status" value="1"/>
</dbReference>
<evidence type="ECO:0000256" key="2">
    <source>
        <dbReference type="ARBA" id="ARBA00022525"/>
    </source>
</evidence>
<proteinExistence type="evidence at transcript level"/>
<accession>A0A0K8RBL3</accession>
<name>A0A0K8RBL3_IXORI</name>
<organism evidence="7">
    <name type="scientific">Ixodes ricinus</name>
    <name type="common">Common tick</name>
    <name type="synonym">Acarus ricinus</name>
    <dbReference type="NCBI Taxonomy" id="34613"/>
    <lineage>
        <taxon>Eukaryota</taxon>
        <taxon>Metazoa</taxon>
        <taxon>Ecdysozoa</taxon>
        <taxon>Arthropoda</taxon>
        <taxon>Chelicerata</taxon>
        <taxon>Arachnida</taxon>
        <taxon>Acari</taxon>
        <taxon>Parasitiformes</taxon>
        <taxon>Ixodida</taxon>
        <taxon>Ixodoidea</taxon>
        <taxon>Ixodidae</taxon>
        <taxon>Ixodinae</taxon>
        <taxon>Ixodes</taxon>
    </lineage>
</organism>
<dbReference type="EMBL" id="GADI01005575">
    <property type="protein sequence ID" value="JAA68233.1"/>
    <property type="molecule type" value="mRNA"/>
</dbReference>
<comment type="similarity">
    <text evidence="5">Belongs to the salp15 family.</text>
</comment>
<feature type="signal peptide" evidence="6">
    <location>
        <begin position="1"/>
        <end position="19"/>
    </location>
</feature>
<evidence type="ECO:0000256" key="1">
    <source>
        <dbReference type="ARBA" id="ARBA00004613"/>
    </source>
</evidence>
<keyword evidence="3 6" id="KW-0732">Signal</keyword>
<dbReference type="InterPro" id="IPR021971">
    <property type="entry name" value="Salp15"/>
</dbReference>
<evidence type="ECO:0000256" key="3">
    <source>
        <dbReference type="ARBA" id="ARBA00022729"/>
    </source>
</evidence>
<evidence type="ECO:0000256" key="4">
    <source>
        <dbReference type="ARBA" id="ARBA00023180"/>
    </source>
</evidence>
<keyword evidence="4" id="KW-0325">Glycoprotein</keyword>
<sequence>MQFVLFAAVLILLALQIDTNRISMEGYVDRSKSHMPPVCKNALEARMKERCSWPAFHEKGAHPVDFDGCKFKCEVTRGPLTITQEVTLTNGVPCGPTGQTCQNGSCVGGWTSENSCGVDFVPKSFYEQLSI</sequence>
<evidence type="ECO:0000313" key="7">
    <source>
        <dbReference type="EMBL" id="JAA68233.1"/>
    </source>
</evidence>
<keyword evidence="2" id="KW-0964">Secreted</keyword>